<dbReference type="EMBL" id="MQTW01000301">
    <property type="protein sequence ID" value="RYC80910.1"/>
    <property type="molecule type" value="Genomic_DNA"/>
</dbReference>
<dbReference type="SMART" id="SM00353">
    <property type="entry name" value="HLH"/>
    <property type="match status" value="1"/>
</dbReference>
<feature type="region of interest" description="Disordered" evidence="2">
    <location>
        <begin position="138"/>
        <end position="196"/>
    </location>
</feature>
<dbReference type="AlphaFoldDB" id="A0A4Q2V3Q6"/>
<comment type="caution">
    <text evidence="4">The sequence shown here is derived from an EMBL/GenBank/DDBJ whole genome shotgun (WGS) entry which is preliminary data.</text>
</comment>
<feature type="compositionally biased region" description="Polar residues" evidence="2">
    <location>
        <begin position="138"/>
        <end position="155"/>
    </location>
</feature>
<evidence type="ECO:0000313" key="5">
    <source>
        <dbReference type="Proteomes" id="UP000290540"/>
    </source>
</evidence>
<dbReference type="Pfam" id="PF00010">
    <property type="entry name" value="HLH"/>
    <property type="match status" value="1"/>
</dbReference>
<proteinExistence type="predicted"/>
<evidence type="ECO:0000259" key="3">
    <source>
        <dbReference type="PROSITE" id="PS50888"/>
    </source>
</evidence>
<feature type="domain" description="BHLH" evidence="3">
    <location>
        <begin position="199"/>
        <end position="273"/>
    </location>
</feature>
<dbReference type="GO" id="GO:0046983">
    <property type="term" value="F:protein dimerization activity"/>
    <property type="evidence" value="ECO:0007669"/>
    <property type="project" value="InterPro"/>
</dbReference>
<feature type="coiled-coil region" evidence="1">
    <location>
        <begin position="270"/>
        <end position="297"/>
    </location>
</feature>
<dbReference type="SUPFAM" id="SSF47459">
    <property type="entry name" value="HLH, helix-loop-helix DNA-binding domain"/>
    <property type="match status" value="1"/>
</dbReference>
<dbReference type="PANTHER" id="PTHR47336:SF2">
    <property type="entry name" value="TRANSCRIPTION FACTOR HMS1-RELATED"/>
    <property type="match status" value="1"/>
</dbReference>
<keyword evidence="1" id="KW-0175">Coiled coil</keyword>
<name>A0A4Q2V3Q6_FUSOX</name>
<reference evidence="4 5" key="1">
    <citation type="submission" date="2016-12" db="EMBL/GenBank/DDBJ databases">
        <title>Draft genome sequence of Fusarium oxysporum causing rot on Narcissus.</title>
        <authorList>
            <person name="Armitage A.D."/>
            <person name="Taylor A."/>
            <person name="Clarkson J.P."/>
            <person name="Harrison R.J."/>
            <person name="Jackson A.C."/>
        </authorList>
    </citation>
    <scope>NUCLEOTIDE SEQUENCE [LARGE SCALE GENOMIC DNA]</scope>
    <source>
        <strain evidence="4 5">N139</strain>
    </source>
</reference>
<evidence type="ECO:0000256" key="1">
    <source>
        <dbReference type="SAM" id="Coils"/>
    </source>
</evidence>
<evidence type="ECO:0000256" key="2">
    <source>
        <dbReference type="SAM" id="MobiDB-lite"/>
    </source>
</evidence>
<organism evidence="4 5">
    <name type="scientific">Fusarium oxysporum f. sp. narcissi</name>
    <dbReference type="NCBI Taxonomy" id="451672"/>
    <lineage>
        <taxon>Eukaryota</taxon>
        <taxon>Fungi</taxon>
        <taxon>Dikarya</taxon>
        <taxon>Ascomycota</taxon>
        <taxon>Pezizomycotina</taxon>
        <taxon>Sordariomycetes</taxon>
        <taxon>Hypocreomycetidae</taxon>
        <taxon>Hypocreales</taxon>
        <taxon>Nectriaceae</taxon>
        <taxon>Fusarium</taxon>
        <taxon>Fusarium oxysporum species complex</taxon>
    </lineage>
</organism>
<sequence length="311" mass="34802">MSASRFPHVTGYDPPIFDDCSAAISDPASSSLPSDSTYRSQVVHQWVPLQPLQHYPRDQILSRHQQQNHQQLPVSAGFVCLASTTFNWESIYTDPLLSNSDLISPARQGNLQAKATLPPHALSSPTFVLQEQLRNITTPAHLQNNSPKCASSSDSARCETKMEVLSSSDLDDMSPKESRKRKYSAIPEKEDEDEGIQPAKKTAYNVIEKRYRTKLNDKFAVLRDSVPSLRVTSRSGRGEDTTEDREELHDLAPAHNVSKRTVLSIATKYIRHLEKRIDRLVDENSALEARNASFESIFMIGAMNGTIEPLQ</sequence>
<protein>
    <recommendedName>
        <fullName evidence="3">BHLH domain-containing protein</fullName>
    </recommendedName>
</protein>
<dbReference type="PROSITE" id="PS50888">
    <property type="entry name" value="BHLH"/>
    <property type="match status" value="1"/>
</dbReference>
<dbReference type="InterPro" id="IPR011598">
    <property type="entry name" value="bHLH_dom"/>
</dbReference>
<dbReference type="InterPro" id="IPR036638">
    <property type="entry name" value="HLH_DNA-bd_sf"/>
</dbReference>
<gene>
    <name evidence="4" type="ORF">BFJ63_vAg16205</name>
</gene>
<evidence type="ECO:0000313" key="4">
    <source>
        <dbReference type="EMBL" id="RYC80910.1"/>
    </source>
</evidence>
<accession>A0A4Q2V3Q6</accession>
<dbReference type="PANTHER" id="PTHR47336">
    <property type="entry name" value="TRANSCRIPTION FACTOR HMS1-RELATED"/>
    <property type="match status" value="1"/>
</dbReference>
<dbReference type="Proteomes" id="UP000290540">
    <property type="component" value="Unassembled WGS sequence"/>
</dbReference>
<dbReference type="Gene3D" id="4.10.280.10">
    <property type="entry name" value="Helix-loop-helix DNA-binding domain"/>
    <property type="match status" value="1"/>
</dbReference>
<dbReference type="InterPro" id="IPR052099">
    <property type="entry name" value="Regulatory_TF_Diverse"/>
</dbReference>